<comment type="cofactor">
    <cofactor evidence="2 5 6">
        <name>pyridoxal 5'-phosphate</name>
        <dbReference type="ChEBI" id="CHEBI:597326"/>
    </cofactor>
</comment>
<dbReference type="InterPro" id="IPR011079">
    <property type="entry name" value="Ala_racemase_C"/>
</dbReference>
<dbReference type="SUPFAM" id="SSF51419">
    <property type="entry name" value="PLP-binding barrel"/>
    <property type="match status" value="1"/>
</dbReference>
<evidence type="ECO:0000256" key="6">
    <source>
        <dbReference type="PIRSR" id="PIRSR600821-50"/>
    </source>
</evidence>
<dbReference type="EC" id="5.1.1.1" evidence="5"/>
<feature type="active site" description="Proton acceptor; specific for L-alanine" evidence="5">
    <location>
        <position position="266"/>
    </location>
</feature>
<dbReference type="RefSeq" id="WP_092116943.1">
    <property type="nucleotide sequence ID" value="NZ_FMXO01000002.1"/>
</dbReference>
<organism evidence="9 10">
    <name type="scientific">Desulfonatronum thiosulfatophilum</name>
    <dbReference type="NCBI Taxonomy" id="617002"/>
    <lineage>
        <taxon>Bacteria</taxon>
        <taxon>Pseudomonadati</taxon>
        <taxon>Thermodesulfobacteriota</taxon>
        <taxon>Desulfovibrionia</taxon>
        <taxon>Desulfovibrionales</taxon>
        <taxon>Desulfonatronaceae</taxon>
        <taxon>Desulfonatronum</taxon>
    </lineage>
</organism>
<dbReference type="OrthoDB" id="9813814at2"/>
<dbReference type="UniPathway" id="UPA00042">
    <property type="reaction ID" value="UER00497"/>
</dbReference>
<dbReference type="InterPro" id="IPR020622">
    <property type="entry name" value="Ala_racemase_pyridoxalP-BS"/>
</dbReference>
<dbReference type="Gene3D" id="3.20.20.10">
    <property type="entry name" value="Alanine racemase"/>
    <property type="match status" value="1"/>
</dbReference>
<accession>A0A1G6AP34</accession>
<keyword evidence="4 5" id="KW-0413">Isomerase</keyword>
<dbReference type="AlphaFoldDB" id="A0A1G6AP34"/>
<dbReference type="PROSITE" id="PS00395">
    <property type="entry name" value="ALANINE_RACEMASE"/>
    <property type="match status" value="1"/>
</dbReference>
<dbReference type="EMBL" id="FMXO01000002">
    <property type="protein sequence ID" value="SDB10095.1"/>
    <property type="molecule type" value="Genomic_DNA"/>
</dbReference>
<evidence type="ECO:0000259" key="8">
    <source>
        <dbReference type="SMART" id="SM01005"/>
    </source>
</evidence>
<gene>
    <name evidence="9" type="ORF">SAMN05660653_00531</name>
</gene>
<dbReference type="CDD" id="cd00430">
    <property type="entry name" value="PLPDE_III_AR"/>
    <property type="match status" value="1"/>
</dbReference>
<feature type="active site" description="Proton acceptor; specific for D-alanine" evidence="5">
    <location>
        <position position="36"/>
    </location>
</feature>
<comment type="similarity">
    <text evidence="5">Belongs to the alanine racemase family.</text>
</comment>
<dbReference type="Proteomes" id="UP000198771">
    <property type="component" value="Unassembled WGS sequence"/>
</dbReference>
<dbReference type="NCBIfam" id="TIGR00492">
    <property type="entry name" value="alr"/>
    <property type="match status" value="1"/>
</dbReference>
<evidence type="ECO:0000256" key="7">
    <source>
        <dbReference type="PIRSR" id="PIRSR600821-52"/>
    </source>
</evidence>
<keyword evidence="3 5" id="KW-0663">Pyridoxal phosphate</keyword>
<dbReference type="InterPro" id="IPR009006">
    <property type="entry name" value="Ala_racemase/Decarboxylase_C"/>
</dbReference>
<feature type="modified residue" description="N6-(pyridoxal phosphate)lysine" evidence="5 6">
    <location>
        <position position="36"/>
    </location>
</feature>
<dbReference type="Pfam" id="PF01168">
    <property type="entry name" value="Ala_racemase_N"/>
    <property type="match status" value="1"/>
</dbReference>
<dbReference type="STRING" id="617002.SAMN05660653_00531"/>
<evidence type="ECO:0000256" key="5">
    <source>
        <dbReference type="HAMAP-Rule" id="MF_01201"/>
    </source>
</evidence>
<dbReference type="InterPro" id="IPR029066">
    <property type="entry name" value="PLP-binding_barrel"/>
</dbReference>
<dbReference type="PANTHER" id="PTHR30511">
    <property type="entry name" value="ALANINE RACEMASE"/>
    <property type="match status" value="1"/>
</dbReference>
<dbReference type="InterPro" id="IPR001608">
    <property type="entry name" value="Ala_racemase_N"/>
</dbReference>
<feature type="binding site" evidence="5 7">
    <location>
        <position position="314"/>
    </location>
    <ligand>
        <name>substrate</name>
    </ligand>
</feature>
<reference evidence="9 10" key="1">
    <citation type="submission" date="2016-10" db="EMBL/GenBank/DDBJ databases">
        <authorList>
            <person name="de Groot N.N."/>
        </authorList>
    </citation>
    <scope>NUCLEOTIDE SEQUENCE [LARGE SCALE GENOMIC DNA]</scope>
    <source>
        <strain evidence="9 10">ASO4-2</strain>
    </source>
</reference>
<dbReference type="InterPro" id="IPR000821">
    <property type="entry name" value="Ala_racemase"/>
</dbReference>
<evidence type="ECO:0000256" key="2">
    <source>
        <dbReference type="ARBA" id="ARBA00001933"/>
    </source>
</evidence>
<dbReference type="HAMAP" id="MF_01201">
    <property type="entry name" value="Ala_racemase"/>
    <property type="match status" value="1"/>
</dbReference>
<dbReference type="PANTHER" id="PTHR30511:SF0">
    <property type="entry name" value="ALANINE RACEMASE, CATABOLIC-RELATED"/>
    <property type="match status" value="1"/>
</dbReference>
<sequence>MPIDYNLLKVSIDLQAIQANYRFLSSRGKRLIAVIKSDAYGHGLIPVGEALAAVGADFFAVGTVEEAARLRPAVRGTVLALLGPQSVEDIQIVAEQGILPLVARLDQLAGLEREAARLGRQIPIALKFDTGMARLGFAAADVEAVARALGKMRLLRPEWLISHLATADEPHQAEFVHEQAARFQRIADRLALAGHHPQRSLVNSGGLLAFPELAWNAQRPGIALYGANPFHGTDLAPLGRELRPAMQVQAPVLAVHALPKGASISYGRTYVADMDKTVAIVAAGYADNYSRGLSNKGWMLIRSQRAKILGRVCMQLTAVDVTEIAGVAPGDAAVLLGEQDGQAITPEELASWWGTITYEVFCLLGMNRREYATS</sequence>
<dbReference type="GO" id="GO:0008784">
    <property type="term" value="F:alanine racemase activity"/>
    <property type="evidence" value="ECO:0007669"/>
    <property type="project" value="UniProtKB-UniRule"/>
</dbReference>
<dbReference type="SMART" id="SM01005">
    <property type="entry name" value="Ala_racemase_C"/>
    <property type="match status" value="1"/>
</dbReference>
<feature type="domain" description="Alanine racemase C-terminal" evidence="8">
    <location>
        <begin position="245"/>
        <end position="372"/>
    </location>
</feature>
<dbReference type="Gene3D" id="2.40.37.10">
    <property type="entry name" value="Lyase, Ornithine Decarboxylase, Chain A, domain 1"/>
    <property type="match status" value="1"/>
</dbReference>
<comment type="catalytic activity">
    <reaction evidence="1 5">
        <text>L-alanine = D-alanine</text>
        <dbReference type="Rhea" id="RHEA:20249"/>
        <dbReference type="ChEBI" id="CHEBI:57416"/>
        <dbReference type="ChEBI" id="CHEBI:57972"/>
        <dbReference type="EC" id="5.1.1.1"/>
    </reaction>
</comment>
<name>A0A1G6AP34_9BACT</name>
<protein>
    <recommendedName>
        <fullName evidence="5">Alanine racemase</fullName>
        <ecNumber evidence="5">5.1.1.1</ecNumber>
    </recommendedName>
</protein>
<evidence type="ECO:0000313" key="9">
    <source>
        <dbReference type="EMBL" id="SDB10095.1"/>
    </source>
</evidence>
<keyword evidence="10" id="KW-1185">Reference proteome</keyword>
<dbReference type="SUPFAM" id="SSF50621">
    <property type="entry name" value="Alanine racemase C-terminal domain-like"/>
    <property type="match status" value="1"/>
</dbReference>
<evidence type="ECO:0000256" key="3">
    <source>
        <dbReference type="ARBA" id="ARBA00022898"/>
    </source>
</evidence>
<comment type="function">
    <text evidence="5">Catalyzes the interconversion of L-alanine and D-alanine. May also act on other amino acids.</text>
</comment>
<dbReference type="Pfam" id="PF00842">
    <property type="entry name" value="Ala_racemase_C"/>
    <property type="match status" value="1"/>
</dbReference>
<comment type="pathway">
    <text evidence="5">Amino-acid biosynthesis; D-alanine biosynthesis; D-alanine from L-alanine: step 1/1.</text>
</comment>
<evidence type="ECO:0000256" key="4">
    <source>
        <dbReference type="ARBA" id="ARBA00023235"/>
    </source>
</evidence>
<dbReference type="PRINTS" id="PR00992">
    <property type="entry name" value="ALARACEMASE"/>
</dbReference>
<dbReference type="FunFam" id="3.20.20.10:FF:000002">
    <property type="entry name" value="Alanine racemase"/>
    <property type="match status" value="1"/>
</dbReference>
<evidence type="ECO:0000313" key="10">
    <source>
        <dbReference type="Proteomes" id="UP000198771"/>
    </source>
</evidence>
<proteinExistence type="inferred from homology"/>
<feature type="binding site" evidence="5 7">
    <location>
        <position position="134"/>
    </location>
    <ligand>
        <name>substrate</name>
    </ligand>
</feature>
<dbReference type="GO" id="GO:0030632">
    <property type="term" value="P:D-alanine biosynthetic process"/>
    <property type="evidence" value="ECO:0007669"/>
    <property type="project" value="UniProtKB-UniRule"/>
</dbReference>
<evidence type="ECO:0000256" key="1">
    <source>
        <dbReference type="ARBA" id="ARBA00000316"/>
    </source>
</evidence>
<dbReference type="GO" id="GO:0005829">
    <property type="term" value="C:cytosol"/>
    <property type="evidence" value="ECO:0007669"/>
    <property type="project" value="TreeGrafter"/>
</dbReference>
<dbReference type="GO" id="GO:0030170">
    <property type="term" value="F:pyridoxal phosphate binding"/>
    <property type="evidence" value="ECO:0007669"/>
    <property type="project" value="UniProtKB-UniRule"/>
</dbReference>